<evidence type="ECO:0000313" key="2">
    <source>
        <dbReference type="EMBL" id="ORY12502.1"/>
    </source>
</evidence>
<name>A0A1Y1ZQH8_9PLEO</name>
<dbReference type="Proteomes" id="UP000193144">
    <property type="component" value="Unassembled WGS sequence"/>
</dbReference>
<comment type="caution">
    <text evidence="2">The sequence shown here is derived from an EMBL/GenBank/DDBJ whole genome shotgun (WGS) entry which is preliminary data.</text>
</comment>
<dbReference type="AlphaFoldDB" id="A0A1Y1ZQH8"/>
<gene>
    <name evidence="2" type="ORF">BCR34DRAFT_297334</name>
</gene>
<feature type="compositionally biased region" description="Basic and acidic residues" evidence="1">
    <location>
        <begin position="99"/>
        <end position="108"/>
    </location>
</feature>
<keyword evidence="3" id="KW-1185">Reference proteome</keyword>
<dbReference type="EMBL" id="MCFA01000050">
    <property type="protein sequence ID" value="ORY12502.1"/>
    <property type="molecule type" value="Genomic_DNA"/>
</dbReference>
<evidence type="ECO:0000313" key="3">
    <source>
        <dbReference type="Proteomes" id="UP000193144"/>
    </source>
</evidence>
<feature type="region of interest" description="Disordered" evidence="1">
    <location>
        <begin position="92"/>
        <end position="140"/>
    </location>
</feature>
<organism evidence="2 3">
    <name type="scientific">Clohesyomyces aquaticus</name>
    <dbReference type="NCBI Taxonomy" id="1231657"/>
    <lineage>
        <taxon>Eukaryota</taxon>
        <taxon>Fungi</taxon>
        <taxon>Dikarya</taxon>
        <taxon>Ascomycota</taxon>
        <taxon>Pezizomycotina</taxon>
        <taxon>Dothideomycetes</taxon>
        <taxon>Pleosporomycetidae</taxon>
        <taxon>Pleosporales</taxon>
        <taxon>Lindgomycetaceae</taxon>
        <taxon>Clohesyomyces</taxon>
    </lineage>
</organism>
<feature type="compositionally biased region" description="Basic and acidic residues" evidence="1">
    <location>
        <begin position="117"/>
        <end position="131"/>
    </location>
</feature>
<evidence type="ECO:0000256" key="1">
    <source>
        <dbReference type="SAM" id="MobiDB-lite"/>
    </source>
</evidence>
<accession>A0A1Y1ZQH8</accession>
<proteinExistence type="predicted"/>
<sequence>MLEKLRMKALDCPPLTRRHSYPFNVGLRAFNTRKINLHLTARALWPDCGVHIGLLPRRLPLCPNIVLRSPPHPDTRFPHLPSSCASMATFHSFPRPRRRPEAPQERPLHPTRASRHRLVEELSPTHEERPHSSSFDAVLP</sequence>
<protein>
    <submittedName>
        <fullName evidence="2">Uncharacterized protein</fullName>
    </submittedName>
</protein>
<reference evidence="2 3" key="1">
    <citation type="submission" date="2016-07" db="EMBL/GenBank/DDBJ databases">
        <title>Pervasive Adenine N6-methylation of Active Genes in Fungi.</title>
        <authorList>
            <consortium name="DOE Joint Genome Institute"/>
            <person name="Mondo S.J."/>
            <person name="Dannebaum R.O."/>
            <person name="Kuo R.C."/>
            <person name="Labutti K."/>
            <person name="Haridas S."/>
            <person name="Kuo A."/>
            <person name="Salamov A."/>
            <person name="Ahrendt S.R."/>
            <person name="Lipzen A."/>
            <person name="Sullivan W."/>
            <person name="Andreopoulos W.B."/>
            <person name="Clum A."/>
            <person name="Lindquist E."/>
            <person name="Daum C."/>
            <person name="Ramamoorthy G.K."/>
            <person name="Gryganskyi A."/>
            <person name="Culley D."/>
            <person name="Magnuson J.K."/>
            <person name="James T.Y."/>
            <person name="O'Malley M.A."/>
            <person name="Stajich J.E."/>
            <person name="Spatafora J.W."/>
            <person name="Visel A."/>
            <person name="Grigoriev I.V."/>
        </authorList>
    </citation>
    <scope>NUCLEOTIDE SEQUENCE [LARGE SCALE GENOMIC DNA]</scope>
    <source>
        <strain evidence="2 3">CBS 115471</strain>
    </source>
</reference>